<dbReference type="RefSeq" id="XP_024730177.1">
    <property type="nucleotide sequence ID" value="XM_024875837.1"/>
</dbReference>
<keyword evidence="3" id="KW-0012">Acyltransferase</keyword>
<dbReference type="InterPro" id="IPR028345">
    <property type="entry name" value="Antibiotic_NAT-like"/>
</dbReference>
<dbReference type="InParanoid" id="A0A2J6SRE0"/>
<dbReference type="EMBL" id="KZ613887">
    <property type="protein sequence ID" value="PMD53273.1"/>
    <property type="molecule type" value="Genomic_DNA"/>
</dbReference>
<evidence type="ECO:0000256" key="1">
    <source>
        <dbReference type="ARBA" id="ARBA00006383"/>
    </source>
</evidence>
<dbReference type="GO" id="GO:0008080">
    <property type="term" value="F:N-acetyltransferase activity"/>
    <property type="evidence" value="ECO:0007669"/>
    <property type="project" value="InterPro"/>
</dbReference>
<accession>A0A2J6SRE0</accession>
<organism evidence="4 5">
    <name type="scientific">Hyaloscypha bicolor E</name>
    <dbReference type="NCBI Taxonomy" id="1095630"/>
    <lineage>
        <taxon>Eukaryota</taxon>
        <taxon>Fungi</taxon>
        <taxon>Dikarya</taxon>
        <taxon>Ascomycota</taxon>
        <taxon>Pezizomycotina</taxon>
        <taxon>Leotiomycetes</taxon>
        <taxon>Helotiales</taxon>
        <taxon>Hyaloscyphaceae</taxon>
        <taxon>Hyaloscypha</taxon>
        <taxon>Hyaloscypha bicolor</taxon>
    </lineage>
</organism>
<evidence type="ECO:0000256" key="3">
    <source>
        <dbReference type="ARBA" id="ARBA00023315"/>
    </source>
</evidence>
<dbReference type="Proteomes" id="UP000235371">
    <property type="component" value="Unassembled WGS sequence"/>
</dbReference>
<keyword evidence="2 4" id="KW-0808">Transferase</keyword>
<dbReference type="PANTHER" id="PTHR11104">
    <property type="entry name" value="AMINOGLYCOSIDE N3-ACETYLTRANSFERASE"/>
    <property type="match status" value="1"/>
</dbReference>
<sequence length="267" mass="29314">MRESFPTGPLCTRKSLADQFRELGVNHGDTLLLHSSLRSLGWVNGGAEAVVLALLDVLGDTGTLVVPTQSSDNSDPANWQHPPVPEAWKPIIRETMLPYDPRTTPTRLMGVIAETVRTWPSAVRSAHPQTSFSAVGPHAESLMAGHALDCAFGEQSPLAKLERAHARVLLLGVGFESCTPFHLAEYRIPGGMTENSFAIMTDEGRQWMTVRDTALSEERFDELGADFEKERTIVRGKVGGAGSRLFQLGDAVQFAQRWLLLKRPYVP</sequence>
<name>A0A2J6SRE0_9HELO</name>
<dbReference type="PANTHER" id="PTHR11104:SF0">
    <property type="entry name" value="SPBETA PROPHAGE-DERIVED AMINOGLYCOSIDE N(3')-ACETYLTRANSFERASE-LIKE PROTEIN YOKD"/>
    <property type="match status" value="1"/>
</dbReference>
<dbReference type="GO" id="GO:0046677">
    <property type="term" value="P:response to antibiotic"/>
    <property type="evidence" value="ECO:0007669"/>
    <property type="project" value="InterPro"/>
</dbReference>
<dbReference type="SUPFAM" id="SSF110710">
    <property type="entry name" value="TTHA0583/YokD-like"/>
    <property type="match status" value="1"/>
</dbReference>
<protein>
    <submittedName>
        <fullName evidence="4">Aminoglycoside acetyltransferase</fullName>
    </submittedName>
</protein>
<evidence type="ECO:0000313" key="4">
    <source>
        <dbReference type="EMBL" id="PMD53273.1"/>
    </source>
</evidence>
<proteinExistence type="inferred from homology"/>
<dbReference type="AlphaFoldDB" id="A0A2J6SRE0"/>
<keyword evidence="5" id="KW-1185">Reference proteome</keyword>
<dbReference type="InterPro" id="IPR003679">
    <property type="entry name" value="Amioglycoside_AcTrfase"/>
</dbReference>
<dbReference type="GeneID" id="36583916"/>
<evidence type="ECO:0000256" key="2">
    <source>
        <dbReference type="ARBA" id="ARBA00022679"/>
    </source>
</evidence>
<comment type="similarity">
    <text evidence="1">Belongs to the antibiotic N-acetyltransferase family.</text>
</comment>
<dbReference type="Pfam" id="PF02522">
    <property type="entry name" value="Antibiotic_NAT"/>
    <property type="match status" value="1"/>
</dbReference>
<evidence type="ECO:0000313" key="5">
    <source>
        <dbReference type="Proteomes" id="UP000235371"/>
    </source>
</evidence>
<gene>
    <name evidence="4" type="ORF">K444DRAFT_541937</name>
</gene>
<dbReference type="OrthoDB" id="9987540at2759"/>
<reference evidence="4 5" key="1">
    <citation type="submission" date="2016-04" db="EMBL/GenBank/DDBJ databases">
        <title>A degradative enzymes factory behind the ericoid mycorrhizal symbiosis.</title>
        <authorList>
            <consortium name="DOE Joint Genome Institute"/>
            <person name="Martino E."/>
            <person name="Morin E."/>
            <person name="Grelet G."/>
            <person name="Kuo A."/>
            <person name="Kohler A."/>
            <person name="Daghino S."/>
            <person name="Barry K."/>
            <person name="Choi C."/>
            <person name="Cichocki N."/>
            <person name="Clum A."/>
            <person name="Copeland A."/>
            <person name="Hainaut M."/>
            <person name="Haridas S."/>
            <person name="Labutti K."/>
            <person name="Lindquist E."/>
            <person name="Lipzen A."/>
            <person name="Khouja H.-R."/>
            <person name="Murat C."/>
            <person name="Ohm R."/>
            <person name="Olson A."/>
            <person name="Spatafora J."/>
            <person name="Veneault-Fourrey C."/>
            <person name="Henrissat B."/>
            <person name="Grigoriev I."/>
            <person name="Martin F."/>
            <person name="Perotto S."/>
        </authorList>
    </citation>
    <scope>NUCLEOTIDE SEQUENCE [LARGE SCALE GENOMIC DNA]</scope>
    <source>
        <strain evidence="4 5">E</strain>
    </source>
</reference>